<dbReference type="GO" id="GO:0046872">
    <property type="term" value="F:metal ion binding"/>
    <property type="evidence" value="ECO:0007669"/>
    <property type="project" value="UniProtKB-KW"/>
</dbReference>
<evidence type="ECO:0000256" key="12">
    <source>
        <dbReference type="ARBA" id="ARBA00022842"/>
    </source>
</evidence>
<keyword evidence="9" id="KW-0547">Nucleotide-binding</keyword>
<evidence type="ECO:0000259" key="16">
    <source>
        <dbReference type="Pfam" id="PF00391"/>
    </source>
</evidence>
<dbReference type="GO" id="GO:0008986">
    <property type="term" value="F:pyruvate, water dikinase activity"/>
    <property type="evidence" value="ECO:0007669"/>
    <property type="project" value="UniProtKB-EC"/>
</dbReference>
<organism evidence="18 19">
    <name type="scientific">Endozoicomonas numazuensis</name>
    <dbReference type="NCBI Taxonomy" id="1137799"/>
    <lineage>
        <taxon>Bacteria</taxon>
        <taxon>Pseudomonadati</taxon>
        <taxon>Pseudomonadota</taxon>
        <taxon>Gammaproteobacteria</taxon>
        <taxon>Oceanospirillales</taxon>
        <taxon>Endozoicomonadaceae</taxon>
        <taxon>Endozoicomonas</taxon>
    </lineage>
</organism>
<gene>
    <name evidence="18" type="ORF">GZ78_16355</name>
</gene>
<feature type="compositionally biased region" description="Basic and acidic residues" evidence="15">
    <location>
        <begin position="1093"/>
        <end position="1104"/>
    </location>
</feature>
<evidence type="ECO:0000256" key="7">
    <source>
        <dbReference type="ARBA" id="ARBA00022679"/>
    </source>
</evidence>
<dbReference type="eggNOG" id="COG0574">
    <property type="taxonomic scope" value="Bacteria"/>
</dbReference>
<evidence type="ECO:0000256" key="1">
    <source>
        <dbReference type="ARBA" id="ARBA00001946"/>
    </source>
</evidence>
<evidence type="ECO:0000256" key="3">
    <source>
        <dbReference type="ARBA" id="ARBA00004742"/>
    </source>
</evidence>
<comment type="cofactor">
    <cofactor evidence="1">
        <name>Mg(2+)</name>
        <dbReference type="ChEBI" id="CHEBI:18420"/>
    </cofactor>
</comment>
<dbReference type="UniPathway" id="UPA00138"/>
<evidence type="ECO:0000256" key="6">
    <source>
        <dbReference type="ARBA" id="ARBA00021623"/>
    </source>
</evidence>
<dbReference type="Gene3D" id="3.50.30.10">
    <property type="entry name" value="Phosphohistidine domain"/>
    <property type="match status" value="1"/>
</dbReference>
<dbReference type="OrthoDB" id="3590125at2"/>
<evidence type="ECO:0000259" key="17">
    <source>
        <dbReference type="Pfam" id="PF01326"/>
    </source>
</evidence>
<feature type="region of interest" description="Disordered" evidence="15">
    <location>
        <begin position="1085"/>
        <end position="1104"/>
    </location>
</feature>
<comment type="caution">
    <text evidence="18">The sequence shown here is derived from an EMBL/GenBank/DDBJ whole genome shotgun (WGS) entry which is preliminary data.</text>
</comment>
<evidence type="ECO:0000256" key="5">
    <source>
        <dbReference type="ARBA" id="ARBA00011996"/>
    </source>
</evidence>
<dbReference type="RefSeq" id="WP_034837569.1">
    <property type="nucleotide sequence ID" value="NZ_JOKH01000003.1"/>
</dbReference>
<comment type="pathway">
    <text evidence="3">Carbohydrate biosynthesis; gluconeogenesis.</text>
</comment>
<feature type="compositionally biased region" description="Polar residues" evidence="15">
    <location>
        <begin position="603"/>
        <end position="612"/>
    </location>
</feature>
<evidence type="ECO:0000256" key="15">
    <source>
        <dbReference type="SAM" id="MobiDB-lite"/>
    </source>
</evidence>
<dbReference type="InterPro" id="IPR036637">
    <property type="entry name" value="Phosphohistidine_dom_sf"/>
</dbReference>
<dbReference type="Gene3D" id="3.30.470.20">
    <property type="entry name" value="ATP-grasp fold, B domain"/>
    <property type="match status" value="1"/>
</dbReference>
<evidence type="ECO:0000256" key="8">
    <source>
        <dbReference type="ARBA" id="ARBA00022723"/>
    </source>
</evidence>
<feature type="region of interest" description="Disordered" evidence="15">
    <location>
        <begin position="583"/>
        <end position="618"/>
    </location>
</feature>
<dbReference type="PANTHER" id="PTHR43030:SF1">
    <property type="entry name" value="PHOSPHOENOLPYRUVATE SYNTHASE"/>
    <property type="match status" value="1"/>
</dbReference>
<dbReference type="GO" id="GO:0005524">
    <property type="term" value="F:ATP binding"/>
    <property type="evidence" value="ECO:0007669"/>
    <property type="project" value="UniProtKB-KW"/>
</dbReference>
<dbReference type="InterPro" id="IPR006319">
    <property type="entry name" value="PEP_synth"/>
</dbReference>
<feature type="domain" description="Pyruvate phosphate dikinase AMP/ATP-binding" evidence="17">
    <location>
        <begin position="626"/>
        <end position="945"/>
    </location>
</feature>
<dbReference type="STRING" id="1137799.GZ78_16355"/>
<evidence type="ECO:0000256" key="2">
    <source>
        <dbReference type="ARBA" id="ARBA00002988"/>
    </source>
</evidence>
<feature type="domain" description="PEP-utilising enzyme mobile" evidence="16">
    <location>
        <begin position="981"/>
        <end position="1038"/>
    </location>
</feature>
<feature type="compositionally biased region" description="Basic and acidic residues" evidence="15">
    <location>
        <begin position="589"/>
        <end position="598"/>
    </location>
</feature>
<evidence type="ECO:0000256" key="14">
    <source>
        <dbReference type="ARBA" id="ARBA00047700"/>
    </source>
</evidence>
<dbReference type="Proteomes" id="UP000028073">
    <property type="component" value="Unassembled WGS sequence"/>
</dbReference>
<keyword evidence="10" id="KW-0418">Kinase</keyword>
<dbReference type="Pfam" id="PF01326">
    <property type="entry name" value="PPDK_N"/>
    <property type="match status" value="1"/>
</dbReference>
<evidence type="ECO:0000256" key="9">
    <source>
        <dbReference type="ARBA" id="ARBA00022741"/>
    </source>
</evidence>
<dbReference type="EC" id="2.7.9.2" evidence="5"/>
<evidence type="ECO:0000256" key="4">
    <source>
        <dbReference type="ARBA" id="ARBA00007837"/>
    </source>
</evidence>
<evidence type="ECO:0000256" key="11">
    <source>
        <dbReference type="ARBA" id="ARBA00022840"/>
    </source>
</evidence>
<dbReference type="Gene3D" id="3.30.1490.20">
    <property type="entry name" value="ATP-grasp fold, A domain"/>
    <property type="match status" value="1"/>
</dbReference>
<keyword evidence="7" id="KW-0808">Transferase</keyword>
<evidence type="ECO:0000256" key="13">
    <source>
        <dbReference type="ARBA" id="ARBA00033470"/>
    </source>
</evidence>
<dbReference type="SUPFAM" id="SSF56059">
    <property type="entry name" value="Glutathione synthetase ATP-binding domain-like"/>
    <property type="match status" value="1"/>
</dbReference>
<dbReference type="Pfam" id="PF00391">
    <property type="entry name" value="PEP-utilizers"/>
    <property type="match status" value="1"/>
</dbReference>
<comment type="catalytic activity">
    <reaction evidence="14">
        <text>pyruvate + ATP + H2O = phosphoenolpyruvate + AMP + phosphate + 2 H(+)</text>
        <dbReference type="Rhea" id="RHEA:11364"/>
        <dbReference type="ChEBI" id="CHEBI:15361"/>
        <dbReference type="ChEBI" id="CHEBI:15377"/>
        <dbReference type="ChEBI" id="CHEBI:15378"/>
        <dbReference type="ChEBI" id="CHEBI:30616"/>
        <dbReference type="ChEBI" id="CHEBI:43474"/>
        <dbReference type="ChEBI" id="CHEBI:58702"/>
        <dbReference type="ChEBI" id="CHEBI:456215"/>
        <dbReference type="EC" id="2.7.9.2"/>
    </reaction>
</comment>
<comment type="function">
    <text evidence="2">Catalyzes the phosphorylation of pyruvate to phosphoenolpyruvate.</text>
</comment>
<dbReference type="SUPFAM" id="SSF52009">
    <property type="entry name" value="Phosphohistidine domain"/>
    <property type="match status" value="1"/>
</dbReference>
<reference evidence="18 19" key="1">
    <citation type="submission" date="2014-06" db="EMBL/GenBank/DDBJ databases">
        <title>Whole Genome Sequences of Three Symbiotic Endozoicomonas Bacteria.</title>
        <authorList>
            <person name="Neave M.J."/>
            <person name="Apprill A."/>
            <person name="Voolstra C.R."/>
        </authorList>
    </citation>
    <scope>NUCLEOTIDE SEQUENCE [LARGE SCALE GENOMIC DNA]</scope>
    <source>
        <strain evidence="18 19">DSM 25634</strain>
    </source>
</reference>
<sequence>MLNDRLNGMSVETLAQTIRELPSCFSINEQSVKFMGREVALAEGKILIPGEGKLEGRSGKTLRNRVVDASPNIESSLPSEQHQALEKEIERFSQKKGVDITLSKKHSSEVKQVALSLAGSNPPALLACIGQLDFLDAEDKYEILSALQKNTGRNINQISVDQIDLRDLNLKFRLVSEGMLLEKSSVPVTFDSMTELCKNRVRRYSNKFCTIVDPGGEISNNFFDELYNIAYKIQTDLIARGEETFSKECKQKADAAGATLLRFAAAAIHTSNSGSGAKTARLVNAAQRIAYYPEDDYQEEIDEILTDKHSIDESELPAPSYPSAIYSLSPFLPLAKELQSLAIPKEGSRIEDHGSIKGCLQAARKIILAQVPAHSSPLIEEIDKLELKYSHILEDSQLPEEEKESFEWAVHRLMLVTTALMLGKMTVDDATLAPAIKGALSDSSSKKDVMRSISDLACLVKSPADVQSKVCHLINSSEQVYRTALAIPRVLQCHRLNGEAAVQACDRLVTLSPNKQDLEEGRFFHDYLREFQFFNEEDKFRLLTHYQERLGIPVGQQLPGAIGLNDVLLRKVLARQRLNLKASPNPVEAHPDTVRPDLPDATSVINTDNPDVQSRKRTTNNKIRHRIGGKGFFLTTMQQAGIPVPAFQCVDTDIGRNIEKQVIAPELVRAYFPESQATCIEDIKQALSEQEPETRQKGFEQLARLLTSDGFYQTIAATGEASAIRSFYQQLQKENKGIDTPVIARSSGVAEDSYGDAQAGKYDSKVKGQEDIVQTYLQVIASGYRNASVNEPVPPIMPVILQQCIACQTGGVAMSYSTLGDNTIQINSAPGQPRTAVGGDNGITPDLHSVNRSAPEPVITATPGSIDSTYALVKTKEGGYEEQKVSTESMGAKKLTTQQINELTSHIKTLEKRLLCPVDVEFGIDKAGQFFILQVRPITRLPGAMRFNARPEAPEALTGTVVSEGFCRGVLYHADGPSSALEEGNIVVAEHFHPGMLEPEFLAKASGFIFRHGGLNDHVAITLRQAGKPYFIAGESATFPEREHDSPQKTYTMACGHFGEHQEGVLWQGDHVDFLQKKMTSVVNSIPPRASGKRREPPSHFDDPGKAFTWLNKQNTHLLQYFSPNGVFPQCLEPKAVVSLAMSTDRQQFITALEQETNNFLKDTQAFIDGYDKLLALSTEENSAELTKRKDAIATLKYRYANLNKNIQAHLQAIKQPFKDNGELPEASEEFSTWQQHFTELQKALQQLTPPKEPKAVQSCHDIIFMLHKEFIDALPHVCQSSGKGEVTNLFGQREKSVIDFTTPQCQVGLSGLVLMALGDAICNDTRVVNTDDALVITADLGLHKCVIESLAQGDGGKGRMLRVRFSDDISISGDGQVSVYGKRPRMLLVALLFEAMNQKTIVKHFDPDNSELIIEQTHLQKPREQEESLLKAISILFSLSDIDLDYCRKKSSQSKLELQVLSDRIAEGLKQPENDAMLKSFLVEQNKSSSNLNKGNKEWCNYLTDTYAPFMVSGKN</sequence>
<keyword evidence="8" id="KW-0479">Metal-binding</keyword>
<dbReference type="InterPro" id="IPR002192">
    <property type="entry name" value="PPDK_AMP/ATP-bd"/>
</dbReference>
<keyword evidence="11" id="KW-0067">ATP-binding</keyword>
<keyword evidence="19" id="KW-1185">Reference proteome</keyword>
<dbReference type="InterPro" id="IPR013815">
    <property type="entry name" value="ATP_grasp_subdomain_1"/>
</dbReference>
<proteinExistence type="inferred from homology"/>
<dbReference type="GO" id="GO:0006094">
    <property type="term" value="P:gluconeogenesis"/>
    <property type="evidence" value="ECO:0007669"/>
    <property type="project" value="UniProtKB-UniPathway"/>
</dbReference>
<comment type="similarity">
    <text evidence="4">Belongs to the PEP-utilizing enzyme family.</text>
</comment>
<accession>A0A081NFZ6</accession>
<evidence type="ECO:0000313" key="19">
    <source>
        <dbReference type="Proteomes" id="UP000028073"/>
    </source>
</evidence>
<keyword evidence="12" id="KW-0460">Magnesium</keyword>
<evidence type="ECO:0000256" key="10">
    <source>
        <dbReference type="ARBA" id="ARBA00022777"/>
    </source>
</evidence>
<protein>
    <recommendedName>
        <fullName evidence="6">Phosphoenolpyruvate synthase</fullName>
        <ecNumber evidence="5">2.7.9.2</ecNumber>
    </recommendedName>
    <alternativeName>
        <fullName evidence="13">Pyruvate, water dikinase</fullName>
    </alternativeName>
</protein>
<dbReference type="PANTHER" id="PTHR43030">
    <property type="entry name" value="PHOSPHOENOLPYRUVATE SYNTHASE"/>
    <property type="match status" value="1"/>
</dbReference>
<dbReference type="InterPro" id="IPR008279">
    <property type="entry name" value="PEP-util_enz_mobile_dom"/>
</dbReference>
<evidence type="ECO:0000313" key="18">
    <source>
        <dbReference type="EMBL" id="KEQ17369.1"/>
    </source>
</evidence>
<dbReference type="EMBL" id="JOKH01000003">
    <property type="protein sequence ID" value="KEQ17369.1"/>
    <property type="molecule type" value="Genomic_DNA"/>
</dbReference>
<name>A0A081NFZ6_9GAMM</name>